<reference evidence="2" key="2">
    <citation type="submission" date="2020-06" db="EMBL/GenBank/DDBJ databases">
        <authorList>
            <person name="Sheffer M."/>
        </authorList>
    </citation>
    <scope>NUCLEOTIDE SEQUENCE</scope>
</reference>
<keyword evidence="3" id="KW-1185">Reference proteome</keyword>
<dbReference type="Proteomes" id="UP000807504">
    <property type="component" value="Unassembled WGS sequence"/>
</dbReference>
<evidence type="ECO:0000256" key="1">
    <source>
        <dbReference type="SAM" id="MobiDB-lite"/>
    </source>
</evidence>
<feature type="region of interest" description="Disordered" evidence="1">
    <location>
        <begin position="401"/>
        <end position="423"/>
    </location>
</feature>
<dbReference type="AlphaFoldDB" id="A0A8T0G1G0"/>
<proteinExistence type="predicted"/>
<reference evidence="2" key="1">
    <citation type="journal article" date="2020" name="bioRxiv">
        <title>Chromosome-level reference genome of the European wasp spider Argiope bruennichi: a resource for studies on range expansion and evolutionary adaptation.</title>
        <authorList>
            <person name="Sheffer M.M."/>
            <person name="Hoppe A."/>
            <person name="Krehenwinkel H."/>
            <person name="Uhl G."/>
            <person name="Kuss A.W."/>
            <person name="Jensen L."/>
            <person name="Jensen C."/>
            <person name="Gillespie R.G."/>
            <person name="Hoff K.J."/>
            <person name="Prost S."/>
        </authorList>
    </citation>
    <scope>NUCLEOTIDE SEQUENCE</scope>
</reference>
<feature type="region of interest" description="Disordered" evidence="1">
    <location>
        <begin position="367"/>
        <end position="386"/>
    </location>
</feature>
<organism evidence="2 3">
    <name type="scientific">Argiope bruennichi</name>
    <name type="common">Wasp spider</name>
    <name type="synonym">Aranea bruennichi</name>
    <dbReference type="NCBI Taxonomy" id="94029"/>
    <lineage>
        <taxon>Eukaryota</taxon>
        <taxon>Metazoa</taxon>
        <taxon>Ecdysozoa</taxon>
        <taxon>Arthropoda</taxon>
        <taxon>Chelicerata</taxon>
        <taxon>Arachnida</taxon>
        <taxon>Araneae</taxon>
        <taxon>Araneomorphae</taxon>
        <taxon>Entelegynae</taxon>
        <taxon>Araneoidea</taxon>
        <taxon>Araneidae</taxon>
        <taxon>Argiope</taxon>
    </lineage>
</organism>
<comment type="caution">
    <text evidence="2">The sequence shown here is derived from an EMBL/GenBank/DDBJ whole genome shotgun (WGS) entry which is preliminary data.</text>
</comment>
<feature type="region of interest" description="Disordered" evidence="1">
    <location>
        <begin position="440"/>
        <end position="479"/>
    </location>
</feature>
<sequence length="498" mass="56326">MDKLFDTYKQIVDRAISLGLLSEESKSYYLSACGEEAASENTIQASNSCDTQVKHEQLEVTCDKAHSQSRVHSGELKHSLNPTVESNARNIQGENTAAHKDQIPVTSRSIENYSILDINNFIEMANSAGSDSEFSDILKAVRNISSGDSPAMKLNKVRKKPKKNEIVDFQIPIYLDIGRKKIGSKPSKVKKHVSLHEKGRVNIESHGLQNEGEKESHHEKIMTKRHINPQAYKSKHYSKIPKRINLTNNDKNTSHFRRCGSKIYEPEYKYKCMMQSFQGNSSPRIVEKTVRPSRVVSTPPMFPYSNSASDLESSLRSNKSLSNINKESVDYKERFPPTFQSFCDGRNKHGSKCTLFRSSNSRRFAFRSSPDVHESKNLIQPSKNGENPFFKYSKECKSFEKPESLSDDSSWKESTDSETKGQSSEKLLNLNIICQFFSSDSSGGKQDAASVESSSQSEKVEKEKITLIDSETQPSKEKCTRRSTAHFLSKLFSRTKQH</sequence>
<evidence type="ECO:0000313" key="3">
    <source>
        <dbReference type="Proteomes" id="UP000807504"/>
    </source>
</evidence>
<evidence type="ECO:0000313" key="2">
    <source>
        <dbReference type="EMBL" id="KAF8797197.1"/>
    </source>
</evidence>
<accession>A0A8T0G1G0</accession>
<name>A0A8T0G1G0_ARGBR</name>
<dbReference type="EMBL" id="JABXBU010000001">
    <property type="protein sequence ID" value="KAF8797197.1"/>
    <property type="molecule type" value="Genomic_DNA"/>
</dbReference>
<gene>
    <name evidence="2" type="ORF">HNY73_001488</name>
</gene>
<feature type="compositionally biased region" description="Basic and acidic residues" evidence="1">
    <location>
        <begin position="401"/>
        <end position="419"/>
    </location>
</feature>
<protein>
    <submittedName>
        <fullName evidence="2">Uncharacterized protein</fullName>
    </submittedName>
</protein>